<protein>
    <recommendedName>
        <fullName evidence="2">protein-tyrosine-phosphatase</fullName>
        <ecNumber evidence="2">3.1.3.48</ecNumber>
    </recommendedName>
</protein>
<dbReference type="SMART" id="SM00404">
    <property type="entry name" value="PTPc_motif"/>
    <property type="match status" value="2"/>
</dbReference>
<evidence type="ECO:0000256" key="8">
    <source>
        <dbReference type="ARBA" id="ARBA00023157"/>
    </source>
</evidence>
<keyword evidence="8" id="KW-1015">Disulfide bond</keyword>
<dbReference type="PANTHER" id="PTHR19134:SF562">
    <property type="entry name" value="PROTEIN-TYROSINE-PHOSPHATASE"/>
    <property type="match status" value="1"/>
</dbReference>
<evidence type="ECO:0000256" key="11">
    <source>
        <dbReference type="SAM" id="Phobius"/>
    </source>
</evidence>
<keyword evidence="7" id="KW-0904">Protein phosphatase</keyword>
<gene>
    <name evidence="15" type="primary">LOC111113751</name>
</gene>
<dbReference type="InterPro" id="IPR016130">
    <property type="entry name" value="Tyr_Pase_AS"/>
</dbReference>
<evidence type="ECO:0000256" key="2">
    <source>
        <dbReference type="ARBA" id="ARBA00013064"/>
    </source>
</evidence>
<evidence type="ECO:0000256" key="9">
    <source>
        <dbReference type="ARBA" id="ARBA00051722"/>
    </source>
</evidence>
<dbReference type="InterPro" id="IPR008979">
    <property type="entry name" value="Galactose-bd-like_sf"/>
</dbReference>
<keyword evidence="11" id="KW-1133">Transmembrane helix</keyword>
<evidence type="ECO:0000256" key="3">
    <source>
        <dbReference type="ARBA" id="ARBA00022536"/>
    </source>
</evidence>
<dbReference type="GO" id="GO:0004725">
    <property type="term" value="F:protein tyrosine phosphatase activity"/>
    <property type="evidence" value="ECO:0007669"/>
    <property type="project" value="UniProtKB-EC"/>
</dbReference>
<dbReference type="Proteomes" id="UP000694844">
    <property type="component" value="Chromosome 9"/>
</dbReference>
<dbReference type="FunFam" id="2.170.300.10:FF:000041">
    <property type="entry name" value="Tyrosine protein kinase receptor tie-1, putative"/>
    <property type="match status" value="1"/>
</dbReference>
<sequence length="1363" mass="152666">MSSMAGLVWKFFGGIIFLFVVWTYENIALHKPAWQLHPYKNDEFNASLAVDGQKKTLSQWGGECVASDFGRTAEWRVNLNGIRSIHHIVIQYVQNKPVWDAGDYKTKSFLGFSLYISNTTIKEDGVLCFNDTNYTITTIPNPVNITCPYHGRYVIYYNNRTHPPFPDGYSKFAYTDLCEVEVFGCLSPGLYGEHCSLRCPRNCQEGHCDIVEGNCLGCMPGYRSFTCDEECGKFTYGEECSQTCGNCSKGEQCNHVNGSCLNGCDVGVYGDQCYSECPEGRFGENCSQNCSLHCLVPGKCDRFTGHCVGGCQTGWKNAQCDQTCNSRMFGKHCKGSCGKCLMDEQCHHINGSCLNGCNPGYYGNKCTEECLDGKHGQNCKENCSVHCMISGKCDRVTGHCIGGCQDGWENAQCDHECSGGMFGQHCNQTCGKCLNNEQCHHINGSCLNGCNSGYRGTNCTEECGVGLYGRNCEGFCSANCREPGVCEMDTGHCKGGCQPGWTQPKCDIDCPDGLYGQNCQENCSASCNVSGRCDRVTGQCEGGCQAGWKQLKCDAMCDNGMFGQDCNEQCGECLEKNRCHHVNGSCMIGCKPGYKGIMCTKAVDTSIPTHGQNIPSAVAAPILITLLLIVVVIVLFIGRKRCQSKQRNIGTTNLEWQGNRTESNALMNNNCHVNGFSTLYSNVSHSYRQEVTPKSDSETASNKRNIERPESSETCFSKAHIADDYEEDGCSPLYTNVVHSYKTEITSTLECENASIKRNKERTEKSEACISKENVNTENQVDKCSITSTYDIGSENTPAILVNQLNETIVEMKKFKDKGFKREYSMLSNGELYPCNVGKRQENLSKNRYKSILSYDHSRFNLHGDNGCSEYINASFIEDTNREFAYIATQGPTENSVNDFWRMVWQQNVSEIVMLTNLMEGGKIKCFQYWPDCLKTESYDSVTIENVLEKQYAFYITRKFVLSHKQHNMSRDIIQYHYTMWPDHGTPEPLNLAVFHSQVLRTSSDESRTPLAVHCSAGIGRTGTFIALDALYKEGKRTGKINVAKYVKIMRSCRMNMVQTYEQYVTIFLALNERCNVSTKRQSISSFGDKLDSALNSSEELTYIRKEFENLLKRRPEYTNDDYLEASYHVNKNDAVLPLDRYISYLTSTVANRGSYINAINVSSYQQNNAFIVTHYPPPEDAVDFLRLFVDHESNTVICMDPLSKINSSKSWLPGFSSDKMADPFSVQRVGETRTNVKVTEIRILNKEELSHAVSIVEPREVPGPDGTSSSLRSLVSYAMDVTTEGPITVVSKDGASLCGAFCAVFNCIQQINMEDSVDVFTTVRQLQTRRPEFCTTLEEYLLVYRALFDYIWTISENMYENM</sequence>
<evidence type="ECO:0000259" key="12">
    <source>
        <dbReference type="PROSITE" id="PS50055"/>
    </source>
</evidence>
<dbReference type="SMART" id="SM00194">
    <property type="entry name" value="PTPc"/>
    <property type="match status" value="2"/>
</dbReference>
<accession>A0A8B8BWJ9</accession>
<dbReference type="Pfam" id="PF00102">
    <property type="entry name" value="Y_phosphatase"/>
    <property type="match status" value="2"/>
</dbReference>
<evidence type="ECO:0000313" key="15">
    <source>
        <dbReference type="RefSeq" id="XP_022307747.1"/>
    </source>
</evidence>
<dbReference type="GeneID" id="111113751"/>
<dbReference type="InterPro" id="IPR050348">
    <property type="entry name" value="Protein-Tyr_Phosphatase"/>
</dbReference>
<dbReference type="PROSITE" id="PS00383">
    <property type="entry name" value="TYR_PHOSPHATASE_1"/>
    <property type="match status" value="1"/>
</dbReference>
<proteinExistence type="inferred from homology"/>
<dbReference type="PANTHER" id="PTHR19134">
    <property type="entry name" value="RECEPTOR-TYPE TYROSINE-PROTEIN PHOSPHATASE"/>
    <property type="match status" value="1"/>
</dbReference>
<feature type="compositionally biased region" description="Basic and acidic residues" evidence="10">
    <location>
        <begin position="687"/>
        <end position="697"/>
    </location>
</feature>
<dbReference type="Gene3D" id="2.60.120.260">
    <property type="entry name" value="Galactose-binding domain-like"/>
    <property type="match status" value="1"/>
</dbReference>
<evidence type="ECO:0000256" key="4">
    <source>
        <dbReference type="ARBA" id="ARBA00022729"/>
    </source>
</evidence>
<dbReference type="InterPro" id="IPR000242">
    <property type="entry name" value="PTP_cat"/>
</dbReference>
<keyword evidence="4" id="KW-0732">Signal</keyword>
<keyword evidence="6" id="KW-0378">Hydrolase</keyword>
<evidence type="ECO:0000256" key="7">
    <source>
        <dbReference type="ARBA" id="ARBA00022912"/>
    </source>
</evidence>
<dbReference type="InterPro" id="IPR029021">
    <property type="entry name" value="Prot-tyrosine_phosphatase-like"/>
</dbReference>
<dbReference type="PROSITE" id="PS50055">
    <property type="entry name" value="TYR_PHOSPHATASE_PTP"/>
    <property type="match status" value="2"/>
</dbReference>
<keyword evidence="14" id="KW-1185">Reference proteome</keyword>
<dbReference type="InterPro" id="IPR000742">
    <property type="entry name" value="EGF"/>
</dbReference>
<comment type="catalytic activity">
    <reaction evidence="9">
        <text>O-phospho-L-tyrosyl-[protein] + H2O = L-tyrosyl-[protein] + phosphate</text>
        <dbReference type="Rhea" id="RHEA:10684"/>
        <dbReference type="Rhea" id="RHEA-COMP:10136"/>
        <dbReference type="Rhea" id="RHEA-COMP:20101"/>
        <dbReference type="ChEBI" id="CHEBI:15377"/>
        <dbReference type="ChEBI" id="CHEBI:43474"/>
        <dbReference type="ChEBI" id="CHEBI:46858"/>
        <dbReference type="ChEBI" id="CHEBI:61978"/>
        <dbReference type="EC" id="3.1.3.48"/>
    </reaction>
</comment>
<organism evidence="14 15">
    <name type="scientific">Crassostrea virginica</name>
    <name type="common">Eastern oyster</name>
    <dbReference type="NCBI Taxonomy" id="6565"/>
    <lineage>
        <taxon>Eukaryota</taxon>
        <taxon>Metazoa</taxon>
        <taxon>Spiralia</taxon>
        <taxon>Lophotrochozoa</taxon>
        <taxon>Mollusca</taxon>
        <taxon>Bivalvia</taxon>
        <taxon>Autobranchia</taxon>
        <taxon>Pteriomorphia</taxon>
        <taxon>Ostreida</taxon>
        <taxon>Ostreoidea</taxon>
        <taxon>Ostreidae</taxon>
        <taxon>Crassostrea</taxon>
    </lineage>
</organism>
<dbReference type="RefSeq" id="XP_022307747.1">
    <property type="nucleotide sequence ID" value="XM_022452039.1"/>
</dbReference>
<keyword evidence="3" id="KW-0245">EGF-like domain</keyword>
<evidence type="ECO:0000256" key="5">
    <source>
        <dbReference type="ARBA" id="ARBA00022737"/>
    </source>
</evidence>
<evidence type="ECO:0000256" key="10">
    <source>
        <dbReference type="SAM" id="MobiDB-lite"/>
    </source>
</evidence>
<dbReference type="PRINTS" id="PR00700">
    <property type="entry name" value="PRTYPHPHTASE"/>
</dbReference>
<dbReference type="KEGG" id="cvn:111113751"/>
<dbReference type="SUPFAM" id="SSF52799">
    <property type="entry name" value="(Phosphotyrosine protein) phosphatases II"/>
    <property type="match status" value="2"/>
</dbReference>
<feature type="transmembrane region" description="Helical" evidence="11">
    <location>
        <begin position="618"/>
        <end position="638"/>
    </location>
</feature>
<dbReference type="PROSITE" id="PS50056">
    <property type="entry name" value="TYR_PHOSPHATASE_2"/>
    <property type="match status" value="1"/>
</dbReference>
<evidence type="ECO:0000256" key="1">
    <source>
        <dbReference type="ARBA" id="ARBA00009580"/>
    </source>
</evidence>
<reference evidence="15" key="1">
    <citation type="submission" date="2025-08" db="UniProtKB">
        <authorList>
            <consortium name="RefSeq"/>
        </authorList>
    </citation>
    <scope>IDENTIFICATION</scope>
    <source>
        <tissue evidence="15">Whole sample</tissue>
    </source>
</reference>
<keyword evidence="11" id="KW-0472">Membrane</keyword>
<dbReference type="InterPro" id="IPR000387">
    <property type="entry name" value="Tyr_Pase_dom"/>
</dbReference>
<dbReference type="SMART" id="SM00181">
    <property type="entry name" value="EGF"/>
    <property type="match status" value="9"/>
</dbReference>
<feature type="domain" description="Tyrosine-protein phosphatase" evidence="12">
    <location>
        <begin position="820"/>
        <end position="1074"/>
    </location>
</feature>
<comment type="similarity">
    <text evidence="1">Belongs to the protein-tyrosine phosphatase family.</text>
</comment>
<feature type="region of interest" description="Disordered" evidence="10">
    <location>
        <begin position="687"/>
        <end position="711"/>
    </location>
</feature>
<dbReference type="CDD" id="cd00047">
    <property type="entry name" value="PTPc"/>
    <property type="match status" value="1"/>
</dbReference>
<keyword evidence="11" id="KW-0812">Transmembrane</keyword>
<dbReference type="Gene3D" id="3.90.190.10">
    <property type="entry name" value="Protein tyrosine phosphatase superfamily"/>
    <property type="match status" value="2"/>
</dbReference>
<evidence type="ECO:0000313" key="14">
    <source>
        <dbReference type="Proteomes" id="UP000694844"/>
    </source>
</evidence>
<feature type="domain" description="Tyrosine specific protein phosphatases" evidence="13">
    <location>
        <begin position="990"/>
        <end position="1065"/>
    </location>
</feature>
<keyword evidence="5" id="KW-0677">Repeat</keyword>
<evidence type="ECO:0000256" key="6">
    <source>
        <dbReference type="ARBA" id="ARBA00022801"/>
    </source>
</evidence>
<dbReference type="InterPro" id="IPR003595">
    <property type="entry name" value="Tyr_Pase_cat"/>
</dbReference>
<evidence type="ECO:0000259" key="13">
    <source>
        <dbReference type="PROSITE" id="PS50056"/>
    </source>
</evidence>
<dbReference type="FunFam" id="3.90.190.10:FF:000102">
    <property type="entry name" value="Receptor-type tyrosine-protein phosphatase"/>
    <property type="match status" value="1"/>
</dbReference>
<dbReference type="Gene3D" id="2.170.300.10">
    <property type="entry name" value="Tie2 ligand-binding domain superfamily"/>
    <property type="match status" value="3"/>
</dbReference>
<feature type="domain" description="Tyrosine-protein phosphatase" evidence="12">
    <location>
        <begin position="1104"/>
        <end position="1351"/>
    </location>
</feature>
<dbReference type="OrthoDB" id="10057603at2759"/>
<dbReference type="SUPFAM" id="SSF49785">
    <property type="entry name" value="Galactose-binding domain-like"/>
    <property type="match status" value="1"/>
</dbReference>
<feature type="transmembrane region" description="Helical" evidence="11">
    <location>
        <begin position="7"/>
        <end position="24"/>
    </location>
</feature>
<dbReference type="EC" id="3.1.3.48" evidence="2"/>
<name>A0A8B8BWJ9_CRAVI</name>